<sequence length="108" mass="12531">MLVITEEIGCTILSAKTLNEAWVSLKTQFIFLIAISREFLEQQWQDLYKGGLSMETYLNAAKCLATQFAQIEKPKTSTQLNRRILTSLRLEWESLDPHPARIRHCLNY</sequence>
<accession>A0A218WZV7</accession>
<proteinExistence type="predicted"/>
<name>A0A218WZV7_PUNGR</name>
<dbReference type="Proteomes" id="UP000197138">
    <property type="component" value="Unassembled WGS sequence"/>
</dbReference>
<organism evidence="1 2">
    <name type="scientific">Punica granatum</name>
    <name type="common">Pomegranate</name>
    <dbReference type="NCBI Taxonomy" id="22663"/>
    <lineage>
        <taxon>Eukaryota</taxon>
        <taxon>Viridiplantae</taxon>
        <taxon>Streptophyta</taxon>
        <taxon>Embryophyta</taxon>
        <taxon>Tracheophyta</taxon>
        <taxon>Spermatophyta</taxon>
        <taxon>Magnoliopsida</taxon>
        <taxon>eudicotyledons</taxon>
        <taxon>Gunneridae</taxon>
        <taxon>Pentapetalae</taxon>
        <taxon>rosids</taxon>
        <taxon>malvids</taxon>
        <taxon>Myrtales</taxon>
        <taxon>Lythraceae</taxon>
        <taxon>Punica</taxon>
    </lineage>
</organism>
<dbReference type="EMBL" id="MTKT01002507">
    <property type="protein sequence ID" value="OWM78056.1"/>
    <property type="molecule type" value="Genomic_DNA"/>
</dbReference>
<evidence type="ECO:0000313" key="2">
    <source>
        <dbReference type="Proteomes" id="UP000197138"/>
    </source>
</evidence>
<comment type="caution">
    <text evidence="1">The sequence shown here is derived from an EMBL/GenBank/DDBJ whole genome shotgun (WGS) entry which is preliminary data.</text>
</comment>
<evidence type="ECO:0000313" key="1">
    <source>
        <dbReference type="EMBL" id="OWM78056.1"/>
    </source>
</evidence>
<gene>
    <name evidence="1" type="ORF">CDL15_Pgr018625</name>
</gene>
<protein>
    <submittedName>
        <fullName evidence="1">Uncharacterized protein</fullName>
    </submittedName>
</protein>
<dbReference type="AlphaFoldDB" id="A0A218WZV7"/>
<reference evidence="2" key="1">
    <citation type="journal article" date="2017" name="Plant J.">
        <title>The pomegranate (Punica granatum L.) genome and the genomics of punicalagin biosynthesis.</title>
        <authorList>
            <person name="Qin G."/>
            <person name="Xu C."/>
            <person name="Ming R."/>
            <person name="Tang H."/>
            <person name="Guyot R."/>
            <person name="Kramer E.M."/>
            <person name="Hu Y."/>
            <person name="Yi X."/>
            <person name="Qi Y."/>
            <person name="Xu X."/>
            <person name="Gao Z."/>
            <person name="Pan H."/>
            <person name="Jian J."/>
            <person name="Tian Y."/>
            <person name="Yue Z."/>
            <person name="Xu Y."/>
        </authorList>
    </citation>
    <scope>NUCLEOTIDE SEQUENCE [LARGE SCALE GENOMIC DNA]</scope>
    <source>
        <strain evidence="2">cv. Dabenzi</strain>
    </source>
</reference>